<accession>A0A4U1BRV1</accession>
<keyword evidence="5 11" id="KW-0347">Helicase</keyword>
<evidence type="ECO:0000256" key="11">
    <source>
        <dbReference type="HAMAP-Rule" id="MF_01487"/>
    </source>
</evidence>
<dbReference type="SUPFAM" id="SSF52540">
    <property type="entry name" value="P-loop containing nucleoside triphosphate hydrolases"/>
    <property type="match status" value="2"/>
</dbReference>
<keyword evidence="9 11" id="KW-0234">DNA repair</keyword>
<dbReference type="GO" id="GO:0008854">
    <property type="term" value="F:exodeoxyribonuclease V activity"/>
    <property type="evidence" value="ECO:0007669"/>
    <property type="project" value="InterPro"/>
</dbReference>
<dbReference type="RefSeq" id="WP_136862229.1">
    <property type="nucleotide sequence ID" value="NZ_SWCJ01000002.1"/>
</dbReference>
<reference evidence="13 14" key="1">
    <citation type="submission" date="2019-04" db="EMBL/GenBank/DDBJ databases">
        <authorList>
            <person name="Hwang J.C."/>
        </authorList>
    </citation>
    <scope>NUCLEOTIDE SEQUENCE [LARGE SCALE GENOMIC DNA]</scope>
    <source>
        <strain evidence="13 14">IMCC35002</strain>
    </source>
</reference>
<dbReference type="InterPro" id="IPR027785">
    <property type="entry name" value="UvrD-like_helicase_C"/>
</dbReference>
<protein>
    <recommendedName>
        <fullName evidence="11">RecBCD enzyme subunit RecD</fullName>
        <ecNumber evidence="11">5.6.2.3</ecNumber>
    </recommendedName>
    <alternativeName>
        <fullName evidence="11">DNA 5'-3' helicase subunit RecD</fullName>
    </alternativeName>
    <alternativeName>
        <fullName evidence="11">Exonuclease V subunit RecD</fullName>
        <shortName evidence="11">ExoV subunit RecD</shortName>
    </alternativeName>
    <alternativeName>
        <fullName evidence="11">Helicase/nuclease RecBCD subunit RecD</fullName>
    </alternativeName>
</protein>
<dbReference type="GO" id="GO:0017116">
    <property type="term" value="F:single-stranded DNA helicase activity"/>
    <property type="evidence" value="ECO:0007669"/>
    <property type="project" value="TreeGrafter"/>
</dbReference>
<keyword evidence="7 11" id="KW-0067">ATP-binding</keyword>
<keyword evidence="14" id="KW-1185">Reference proteome</keyword>
<dbReference type="InterPro" id="IPR041851">
    <property type="entry name" value="RecD_N_sf"/>
</dbReference>
<evidence type="ECO:0000256" key="7">
    <source>
        <dbReference type="ARBA" id="ARBA00022840"/>
    </source>
</evidence>
<dbReference type="Proteomes" id="UP000305675">
    <property type="component" value="Unassembled WGS sequence"/>
</dbReference>
<evidence type="ECO:0000259" key="12">
    <source>
        <dbReference type="SMART" id="SM00382"/>
    </source>
</evidence>
<evidence type="ECO:0000256" key="4">
    <source>
        <dbReference type="ARBA" id="ARBA00022801"/>
    </source>
</evidence>
<comment type="function">
    <text evidence="11">A helicase/nuclease that prepares dsDNA breaks (DSB) for recombinational DNA repair. Binds to DSBs and unwinds DNA via a highly rapid and processive ATP-dependent bidirectional helicase activity. Unwinds dsDNA until it encounters a Chi (crossover hotspot instigator) sequence from the 3' direction. Cuts ssDNA a few nucleotides 3' to the Chi site. The properties and activities of the enzyme are changed at Chi. The Chi-altered holoenzyme produces a long 3'-ssDNA overhang and facilitates RecA-binding to the ssDNA for homologous DNA recombination and repair. Holoenzyme degrades any linearized DNA that is unable to undergo homologous recombination. In the holoenzyme this subunit has ssDNA-dependent ATPase and 5'-3' helicase activity. When added to pre-assembled RecBC greatly stimulates nuclease activity and augments holoenzyme processivity. Negatively regulates the RecA-loading ability of RecBCD.</text>
</comment>
<keyword evidence="4 11" id="KW-0378">Hydrolase</keyword>
<evidence type="ECO:0000313" key="13">
    <source>
        <dbReference type="EMBL" id="TKB57584.1"/>
    </source>
</evidence>
<comment type="miscellaneous">
    <text evidence="11">In the RecBCD complex, RecB has a slow 3'-5' helicase, an exonuclease activity and loads RecA onto ssDNA, RecD has a fast 5'-3' helicase activity, while RecC stimulates the ATPase and processivity of the RecB helicase and contributes to recognition of the Chi site.</text>
</comment>
<keyword evidence="2 11" id="KW-0547">Nucleotide-binding</keyword>
<dbReference type="Gene3D" id="1.10.10.1020">
    <property type="entry name" value="RecBCD complex, subunit RecD, N-terminal domain"/>
    <property type="match status" value="1"/>
</dbReference>
<evidence type="ECO:0000256" key="9">
    <source>
        <dbReference type="ARBA" id="ARBA00023204"/>
    </source>
</evidence>
<dbReference type="HAMAP" id="MF_01487">
    <property type="entry name" value="RecD"/>
    <property type="match status" value="1"/>
</dbReference>
<dbReference type="InterPro" id="IPR003593">
    <property type="entry name" value="AAA+_ATPase"/>
</dbReference>
<dbReference type="AlphaFoldDB" id="A0A4U1BRV1"/>
<keyword evidence="1 11" id="KW-0540">Nuclease</keyword>
<keyword evidence="6 11" id="KW-0269">Exonuclease</keyword>
<feature type="domain" description="AAA+ ATPase" evidence="12">
    <location>
        <begin position="222"/>
        <end position="441"/>
    </location>
</feature>
<dbReference type="Gene3D" id="3.40.50.300">
    <property type="entry name" value="P-loop containing nucleotide triphosphate hydrolases"/>
    <property type="match status" value="3"/>
</dbReference>
<dbReference type="InterPro" id="IPR050534">
    <property type="entry name" value="Coronavir_polyprotein_1ab"/>
</dbReference>
<gene>
    <name evidence="11 13" type="primary">recD</name>
    <name evidence="13" type="ORF">FCL42_04740</name>
</gene>
<sequence>MSQSISITDEGLKSVSHKAPLSEVLKAYETQGWLRPLDLAFAKFLQQHYPNTCGSVLLMAVWGSHQLGRGHLCLDLAMLLESPEQLLALPPEGRRHDDLPLPSQLMPASRPQWQLPTLLARLKASPLVEVEENDGVDAFNDPNSQRRNAPLVLSQGRLYLRRYFDYECQVSALIHQRLNTTVTPPQQQRQSLDALFASLKSDAERSGEQVHWQSVAAALASRSGFTVISGGPGTGKTTTVVRLLALLQNQAINSDGGGRLRIKLAAPTGKAAARLSESLAGARDQLPPELIDTIPTEVSTLHRLLGTRHNSRRFKHHSGNPLHLDLLVVDEASMVDLEMMAQLLSALPEHGRLILLGDKDQLASVEAGAVLGDLCQYADGGNYNPQTLAYVQQQTGIDLRDYAGEGTELDQQVVVLRHSHRFDANSGIGRLAKAVNDGNIAAVKQHLSQPSADLGTRVLIDEQDRNLERLCVVGDDNDVRSQKQGLPQGYGNYLSQMHQGLAKLAEQAQSIGDSATGWQSLLEQQDQLIHKLHTAFAQFQLLCAVREGEYGVQGLNRRVAEALRSQGLIEQTQGWYSGRPVIVTRNDYGLKLMNGDVGICLPVFDEQGERRLKVAFLTIDGGIKLVMPSRLSDVETVFAMTVHKSQGSEFAHTAMVLPPADNPVLTRELLYTGITRARHWFTLLMPRPSLVNTMIKRRTFRSSGLGQRLRKPQV</sequence>
<evidence type="ECO:0000256" key="2">
    <source>
        <dbReference type="ARBA" id="ARBA00022741"/>
    </source>
</evidence>
<dbReference type="GO" id="GO:0000724">
    <property type="term" value="P:double-strand break repair via homologous recombination"/>
    <property type="evidence" value="ECO:0007669"/>
    <property type="project" value="UniProtKB-UniRule"/>
</dbReference>
<dbReference type="CDD" id="cd18809">
    <property type="entry name" value="SF1_C_RecD"/>
    <property type="match status" value="1"/>
</dbReference>
<dbReference type="SMART" id="SM00382">
    <property type="entry name" value="AAA"/>
    <property type="match status" value="1"/>
</dbReference>
<keyword evidence="8 11" id="KW-0238">DNA-binding</keyword>
<dbReference type="GO" id="GO:0005524">
    <property type="term" value="F:ATP binding"/>
    <property type="evidence" value="ECO:0007669"/>
    <property type="project" value="UniProtKB-UniRule"/>
</dbReference>
<dbReference type="GO" id="GO:0009338">
    <property type="term" value="C:exodeoxyribonuclease V complex"/>
    <property type="evidence" value="ECO:0007669"/>
    <property type="project" value="InterPro"/>
</dbReference>
<evidence type="ECO:0000256" key="1">
    <source>
        <dbReference type="ARBA" id="ARBA00022722"/>
    </source>
</evidence>
<dbReference type="Pfam" id="PF13245">
    <property type="entry name" value="AAA_19"/>
    <property type="match status" value="1"/>
</dbReference>
<evidence type="ECO:0000256" key="3">
    <source>
        <dbReference type="ARBA" id="ARBA00022763"/>
    </source>
</evidence>
<dbReference type="PANTHER" id="PTHR43788:SF6">
    <property type="entry name" value="DNA HELICASE B"/>
    <property type="match status" value="1"/>
</dbReference>
<dbReference type="InterPro" id="IPR027417">
    <property type="entry name" value="P-loop_NTPase"/>
</dbReference>
<organism evidence="13 14">
    <name type="scientific">Ferrimonas aestuarii</name>
    <dbReference type="NCBI Taxonomy" id="2569539"/>
    <lineage>
        <taxon>Bacteria</taxon>
        <taxon>Pseudomonadati</taxon>
        <taxon>Pseudomonadota</taxon>
        <taxon>Gammaproteobacteria</taxon>
        <taxon>Alteromonadales</taxon>
        <taxon>Ferrimonadaceae</taxon>
        <taxon>Ferrimonas</taxon>
    </lineage>
</organism>
<dbReference type="CDD" id="cd17933">
    <property type="entry name" value="DEXSc_RecD-like"/>
    <property type="match status" value="1"/>
</dbReference>
<dbReference type="InterPro" id="IPR049550">
    <property type="entry name" value="RecD_N"/>
</dbReference>
<comment type="subunit">
    <text evidence="11">Heterotrimer of RecB, RecC and RecD. All subunits contribute to DNA-binding.</text>
</comment>
<name>A0A4U1BRV1_9GAMM</name>
<dbReference type="GO" id="GO:0003677">
    <property type="term" value="F:DNA binding"/>
    <property type="evidence" value="ECO:0007669"/>
    <property type="project" value="UniProtKB-UniRule"/>
</dbReference>
<dbReference type="Pfam" id="PF21185">
    <property type="entry name" value="RecD_N"/>
    <property type="match status" value="1"/>
</dbReference>
<dbReference type="GO" id="GO:0043139">
    <property type="term" value="F:5'-3' DNA helicase activity"/>
    <property type="evidence" value="ECO:0007669"/>
    <property type="project" value="UniProtKB-UniRule"/>
</dbReference>
<dbReference type="Pfam" id="PF13538">
    <property type="entry name" value="UvrD_C_2"/>
    <property type="match status" value="1"/>
</dbReference>
<evidence type="ECO:0000256" key="10">
    <source>
        <dbReference type="ARBA" id="ARBA00023235"/>
    </source>
</evidence>
<keyword evidence="10 11" id="KW-0413">Isomerase</keyword>
<dbReference type="EMBL" id="SWCJ01000002">
    <property type="protein sequence ID" value="TKB57584.1"/>
    <property type="molecule type" value="Genomic_DNA"/>
</dbReference>
<dbReference type="InterPro" id="IPR006344">
    <property type="entry name" value="RecD"/>
</dbReference>
<feature type="binding site" evidence="11">
    <location>
        <begin position="230"/>
        <end position="237"/>
    </location>
    <ligand>
        <name>ATP</name>
        <dbReference type="ChEBI" id="CHEBI:30616"/>
    </ligand>
</feature>
<evidence type="ECO:0000313" key="14">
    <source>
        <dbReference type="Proteomes" id="UP000305675"/>
    </source>
</evidence>
<dbReference type="GO" id="GO:0016887">
    <property type="term" value="F:ATP hydrolysis activity"/>
    <property type="evidence" value="ECO:0007669"/>
    <property type="project" value="RHEA"/>
</dbReference>
<evidence type="ECO:0000256" key="6">
    <source>
        <dbReference type="ARBA" id="ARBA00022839"/>
    </source>
</evidence>
<comment type="catalytic activity">
    <reaction evidence="11">
        <text>ATP + H2O = ADP + phosphate + H(+)</text>
        <dbReference type="Rhea" id="RHEA:13065"/>
        <dbReference type="ChEBI" id="CHEBI:15377"/>
        <dbReference type="ChEBI" id="CHEBI:15378"/>
        <dbReference type="ChEBI" id="CHEBI:30616"/>
        <dbReference type="ChEBI" id="CHEBI:43474"/>
        <dbReference type="ChEBI" id="CHEBI:456216"/>
        <dbReference type="EC" id="5.6.2.3"/>
    </reaction>
</comment>
<evidence type="ECO:0000256" key="8">
    <source>
        <dbReference type="ARBA" id="ARBA00023125"/>
    </source>
</evidence>
<proteinExistence type="inferred from homology"/>
<dbReference type="NCBIfam" id="TIGR01447">
    <property type="entry name" value="recD"/>
    <property type="match status" value="1"/>
</dbReference>
<comment type="similarity">
    <text evidence="11">Belongs to the RecD family.</text>
</comment>
<comment type="caution">
    <text evidence="13">The sequence shown here is derived from an EMBL/GenBank/DDBJ whole genome shotgun (WGS) entry which is preliminary data.</text>
</comment>
<dbReference type="PANTHER" id="PTHR43788">
    <property type="entry name" value="DNA2/NAM7 HELICASE FAMILY MEMBER"/>
    <property type="match status" value="1"/>
</dbReference>
<dbReference type="EC" id="5.6.2.3" evidence="11"/>
<evidence type="ECO:0000256" key="5">
    <source>
        <dbReference type="ARBA" id="ARBA00022806"/>
    </source>
</evidence>
<keyword evidence="3 11" id="KW-0227">DNA damage</keyword>
<dbReference type="OrthoDB" id="9803432at2"/>